<comment type="caution">
    <text evidence="1">The sequence shown here is derived from an EMBL/GenBank/DDBJ whole genome shotgun (WGS) entry which is preliminary data.</text>
</comment>
<protein>
    <recommendedName>
        <fullName evidence="3">Histidine kinase</fullName>
    </recommendedName>
</protein>
<dbReference type="Gene3D" id="3.40.50.2300">
    <property type="match status" value="1"/>
</dbReference>
<dbReference type="OrthoDB" id="7013433at2"/>
<dbReference type="EMBL" id="NBWC01000015">
    <property type="protein sequence ID" value="ORL64097.1"/>
    <property type="molecule type" value="Genomic_DNA"/>
</dbReference>
<dbReference type="RefSeq" id="WP_084856770.1">
    <property type="nucleotide sequence ID" value="NZ_JAOTEI010000014.1"/>
</dbReference>
<dbReference type="Proteomes" id="UP000193675">
    <property type="component" value="Unassembled WGS sequence"/>
</dbReference>
<proteinExistence type="predicted"/>
<dbReference type="SUPFAM" id="SSF52172">
    <property type="entry name" value="CheY-like"/>
    <property type="match status" value="1"/>
</dbReference>
<dbReference type="InterPro" id="IPR011006">
    <property type="entry name" value="CheY-like_superfamily"/>
</dbReference>
<sequence>MQWLNVLIHARPSHDISLHQACNAHGVFNVRVAQDLLEAKSCLAQRGTIDLLILDNAMPVREGRVLLRQVDRAQRPCALLFVGEPAGQGESLAREARRQDLKVVGELSWPLSMPTLQRALERLALPAGLSV</sequence>
<name>A0A1X0ZWW5_PSEPU</name>
<evidence type="ECO:0000313" key="2">
    <source>
        <dbReference type="Proteomes" id="UP000193675"/>
    </source>
</evidence>
<reference evidence="1 2" key="1">
    <citation type="submission" date="2017-04" db="EMBL/GenBank/DDBJ databases">
        <title>Presence of VIM-2 positive Pseudomonas species in chickens and their surrounding environment.</title>
        <authorList>
            <person name="Zhang R."/>
        </authorList>
    </citation>
    <scope>NUCLEOTIDE SEQUENCE [LARGE SCALE GENOMIC DNA]</scope>
    <source>
        <strain evidence="1 2">DZ-C18</strain>
    </source>
</reference>
<evidence type="ECO:0000313" key="1">
    <source>
        <dbReference type="EMBL" id="ORL64097.1"/>
    </source>
</evidence>
<organism evidence="1 2">
    <name type="scientific">Pseudomonas putida</name>
    <name type="common">Arthrobacter siderocapsulatus</name>
    <dbReference type="NCBI Taxonomy" id="303"/>
    <lineage>
        <taxon>Bacteria</taxon>
        <taxon>Pseudomonadati</taxon>
        <taxon>Pseudomonadota</taxon>
        <taxon>Gammaproteobacteria</taxon>
        <taxon>Pseudomonadales</taxon>
        <taxon>Pseudomonadaceae</taxon>
        <taxon>Pseudomonas</taxon>
    </lineage>
</organism>
<evidence type="ECO:0008006" key="3">
    <source>
        <dbReference type="Google" id="ProtNLM"/>
    </source>
</evidence>
<accession>A0A1X0ZWW5</accession>
<dbReference type="AlphaFoldDB" id="A0A1X0ZWW5"/>
<gene>
    <name evidence="1" type="ORF">B7H17_13465</name>
</gene>